<evidence type="ECO:0000256" key="11">
    <source>
        <dbReference type="RuleBase" id="RU000498"/>
    </source>
</evidence>
<dbReference type="Pfam" id="PF06628">
    <property type="entry name" value="Catalase-rel"/>
    <property type="match status" value="1"/>
</dbReference>
<dbReference type="InterPro" id="IPR020835">
    <property type="entry name" value="Catalase_sf"/>
</dbReference>
<evidence type="ECO:0000256" key="4">
    <source>
        <dbReference type="ARBA" id="ARBA00022559"/>
    </source>
</evidence>
<evidence type="ECO:0000313" key="14">
    <source>
        <dbReference type="EMBL" id="MED4129100.1"/>
    </source>
</evidence>
<dbReference type="Gene3D" id="2.40.180.10">
    <property type="entry name" value="Catalase core domain"/>
    <property type="match status" value="1"/>
</dbReference>
<dbReference type="RefSeq" id="WP_328237798.1">
    <property type="nucleotide sequence ID" value="NZ_JAROAS010000026.1"/>
</dbReference>
<dbReference type="Proteomes" id="UP001341820">
    <property type="component" value="Unassembled WGS sequence"/>
</dbReference>
<comment type="similarity">
    <text evidence="2">Belongs to the catalase family. HPII subfamily.</text>
</comment>
<dbReference type="InterPro" id="IPR043156">
    <property type="entry name" value="Catalase_clade2_helical"/>
</dbReference>
<accession>A0ABU6NLN0</accession>
<comment type="cofactor">
    <cofactor evidence="1 10">
        <name>heme</name>
        <dbReference type="ChEBI" id="CHEBI:30413"/>
    </cofactor>
</comment>
<keyword evidence="15" id="KW-1185">Reference proteome</keyword>
<dbReference type="GO" id="GO:0004096">
    <property type="term" value="F:catalase activity"/>
    <property type="evidence" value="ECO:0007669"/>
    <property type="project" value="UniProtKB-EC"/>
</dbReference>
<dbReference type="Pfam" id="PF00199">
    <property type="entry name" value="Catalase"/>
    <property type="match status" value="1"/>
</dbReference>
<dbReference type="InterPro" id="IPR002226">
    <property type="entry name" value="Catalase_haem_BS"/>
</dbReference>
<dbReference type="InterPro" id="IPR010582">
    <property type="entry name" value="Catalase_immune_responsive"/>
</dbReference>
<sequence length="677" mass="77338">MERRPKRPNRKAEQVEQYSRNNYNKPLTTNQGINIANDENTLKAGERGPSLLEDFMMREKLSHFDRERIPERVVHARGYGAYGTFRVYESQKALTKAHFLQDPSLETPVFLRFSEVAGSKGAAETVRDVRGFALKFYTEEGNFDLVGNNIPVFFIQDGVKFPDLIHAVKPEPNNEIPQASTAHDNFWDFIANNEESAHMMMWIMSDRTIPRSFRTMEGFGVHTFRLVNEAGKAHFVKFHWKPKAGLHSLVWDESQKLSGVDPDFHRRDLWNVIEAGGEAIWELGIQVIEEKDEFSFDFDILDSTKLWPEEEIPVRIIGEMRLNRNVENVFAETEQVALHPGNIVPGIDFTDDPLLQTRLFSYTDTQLYRVGTNHQDLPINRPICPFHNNQRDGAMRYIVDKGKVNYHKNSLWNNTPYEVDPNKGGFVTYPEKVKGVKIRKTAQSFLNHYSQARLFWNSMSSWERDHIANAFSFELGKVMSKSVRKQMINQIGRVSTELATVVANQIGVNPPTTTESKERRISPALSMANQPESVQWLKVGVLLTEGFDGPETKRVVDRLKSEGVQVEYLSEKQAKVDGTNQISFIPDASFLTGSPLLYDSIYVAGGKNPDAYSVGQMEYFIREQFVHYKPIGVAKNVEPILMKLGIVGKEGVLVNQNEDFLQNYLTALGKQRFFART</sequence>
<comment type="catalytic activity">
    <reaction evidence="10 11">
        <text>2 H2O2 = O2 + 2 H2O</text>
        <dbReference type="Rhea" id="RHEA:20309"/>
        <dbReference type="ChEBI" id="CHEBI:15377"/>
        <dbReference type="ChEBI" id="CHEBI:15379"/>
        <dbReference type="ChEBI" id="CHEBI:16240"/>
        <dbReference type="EC" id="1.11.1.6"/>
    </reaction>
</comment>
<dbReference type="SMART" id="SM01060">
    <property type="entry name" value="Catalase"/>
    <property type="match status" value="1"/>
</dbReference>
<dbReference type="SUPFAM" id="SSF56634">
    <property type="entry name" value="Heme-dependent catalase-like"/>
    <property type="match status" value="1"/>
</dbReference>
<dbReference type="InterPro" id="IPR041399">
    <property type="entry name" value="Catalase_large_C"/>
</dbReference>
<dbReference type="InterPro" id="IPR011614">
    <property type="entry name" value="Catalase_core"/>
</dbReference>
<dbReference type="PANTHER" id="PTHR42821">
    <property type="entry name" value="CATALASE"/>
    <property type="match status" value="1"/>
</dbReference>
<dbReference type="InterPro" id="IPR029062">
    <property type="entry name" value="Class_I_gatase-like"/>
</dbReference>
<dbReference type="InterPro" id="IPR018028">
    <property type="entry name" value="Catalase"/>
</dbReference>
<feature type="compositionally biased region" description="Polar residues" evidence="12">
    <location>
        <begin position="16"/>
        <end position="32"/>
    </location>
</feature>
<keyword evidence="8 10" id="KW-0408">Iron</keyword>
<organism evidence="14 15">
    <name type="scientific">Shouchella miscanthi</name>
    <dbReference type="NCBI Taxonomy" id="2598861"/>
    <lineage>
        <taxon>Bacteria</taxon>
        <taxon>Bacillati</taxon>
        <taxon>Bacillota</taxon>
        <taxon>Bacilli</taxon>
        <taxon>Bacillales</taxon>
        <taxon>Bacillaceae</taxon>
        <taxon>Shouchella</taxon>
    </lineage>
</organism>
<evidence type="ECO:0000256" key="12">
    <source>
        <dbReference type="SAM" id="MobiDB-lite"/>
    </source>
</evidence>
<dbReference type="InterPro" id="IPR024708">
    <property type="entry name" value="Catalase_AS"/>
</dbReference>
<dbReference type="InterPro" id="IPR024712">
    <property type="entry name" value="Catalase_clade2"/>
</dbReference>
<keyword evidence="7 10" id="KW-0560">Oxidoreductase</keyword>
<dbReference type="Gene3D" id="3.40.50.880">
    <property type="match status" value="1"/>
</dbReference>
<dbReference type="SUPFAM" id="SSF52317">
    <property type="entry name" value="Class I glutamine amidotransferase-like"/>
    <property type="match status" value="1"/>
</dbReference>
<reference evidence="14 15" key="1">
    <citation type="submission" date="2023-03" db="EMBL/GenBank/DDBJ databases">
        <title>Bacillus Genome Sequencing.</title>
        <authorList>
            <person name="Dunlap C."/>
        </authorList>
    </citation>
    <scope>NUCLEOTIDE SEQUENCE [LARGE SCALE GENOMIC DNA]</scope>
    <source>
        <strain evidence="14 15">B-4107</strain>
    </source>
</reference>
<evidence type="ECO:0000256" key="8">
    <source>
        <dbReference type="ARBA" id="ARBA00023004"/>
    </source>
</evidence>
<dbReference type="PROSITE" id="PS00437">
    <property type="entry name" value="CATALASE_1"/>
    <property type="match status" value="1"/>
</dbReference>
<evidence type="ECO:0000256" key="7">
    <source>
        <dbReference type="ARBA" id="ARBA00023002"/>
    </source>
</evidence>
<evidence type="ECO:0000256" key="5">
    <source>
        <dbReference type="ARBA" id="ARBA00022617"/>
    </source>
</evidence>
<dbReference type="EC" id="1.11.1.6" evidence="3 10"/>
<proteinExistence type="inferred from homology"/>
<evidence type="ECO:0000313" key="15">
    <source>
        <dbReference type="Proteomes" id="UP001341820"/>
    </source>
</evidence>
<evidence type="ECO:0000256" key="2">
    <source>
        <dbReference type="ARBA" id="ARBA00010660"/>
    </source>
</evidence>
<keyword evidence="9 10" id="KW-0376">Hydrogen peroxide</keyword>
<dbReference type="EMBL" id="JAROAS010000026">
    <property type="protein sequence ID" value="MED4129100.1"/>
    <property type="molecule type" value="Genomic_DNA"/>
</dbReference>
<protein>
    <recommendedName>
        <fullName evidence="3 10">Catalase</fullName>
        <ecNumber evidence="3 10">1.11.1.6</ecNumber>
    </recommendedName>
</protein>
<feature type="domain" description="Catalase core" evidence="13">
    <location>
        <begin position="28"/>
        <end position="415"/>
    </location>
</feature>
<comment type="function">
    <text evidence="10">Decomposes hydrogen peroxide into water and oxygen; serves to protect cells from the toxic effects of hydrogen peroxide.</text>
</comment>
<evidence type="ECO:0000256" key="10">
    <source>
        <dbReference type="PIRNR" id="PIRNR038927"/>
    </source>
</evidence>
<evidence type="ECO:0000256" key="6">
    <source>
        <dbReference type="ARBA" id="ARBA00022723"/>
    </source>
</evidence>
<name>A0ABU6NLN0_9BACI</name>
<dbReference type="Gene3D" id="1.20.1370.20">
    <property type="match status" value="1"/>
</dbReference>
<dbReference type="PRINTS" id="PR00067">
    <property type="entry name" value="CATALASE"/>
</dbReference>
<evidence type="ECO:0000256" key="9">
    <source>
        <dbReference type="ARBA" id="ARBA00023324"/>
    </source>
</evidence>
<keyword evidence="6 10" id="KW-0479">Metal-binding</keyword>
<gene>
    <name evidence="14" type="ORF">P5F74_13230</name>
</gene>
<keyword evidence="4 10" id="KW-0575">Peroxidase</keyword>
<keyword evidence="5 10" id="KW-0349">Heme</keyword>
<dbReference type="PROSITE" id="PS00438">
    <property type="entry name" value="CATALASE_2"/>
    <property type="match status" value="1"/>
</dbReference>
<dbReference type="Pfam" id="PF18011">
    <property type="entry name" value="Catalase_C"/>
    <property type="match status" value="1"/>
</dbReference>
<evidence type="ECO:0000256" key="3">
    <source>
        <dbReference type="ARBA" id="ARBA00012314"/>
    </source>
</evidence>
<dbReference type="CDD" id="cd03132">
    <property type="entry name" value="GATase1_catalase"/>
    <property type="match status" value="1"/>
</dbReference>
<evidence type="ECO:0000256" key="1">
    <source>
        <dbReference type="ARBA" id="ARBA00001971"/>
    </source>
</evidence>
<comment type="caution">
    <text evidence="14">The sequence shown here is derived from an EMBL/GenBank/DDBJ whole genome shotgun (WGS) entry which is preliminary data.</text>
</comment>
<dbReference type="PROSITE" id="PS51402">
    <property type="entry name" value="CATALASE_3"/>
    <property type="match status" value="1"/>
</dbReference>
<dbReference type="PANTHER" id="PTHR42821:SF1">
    <property type="entry name" value="CATALASE-B"/>
    <property type="match status" value="1"/>
</dbReference>
<feature type="region of interest" description="Disordered" evidence="12">
    <location>
        <begin position="1"/>
        <end position="32"/>
    </location>
</feature>
<dbReference type="PIRSF" id="PIRSF038927">
    <property type="entry name" value="Catalase_clade2"/>
    <property type="match status" value="1"/>
</dbReference>
<evidence type="ECO:0000259" key="13">
    <source>
        <dbReference type="SMART" id="SM01060"/>
    </source>
</evidence>